<evidence type="ECO:0000313" key="10">
    <source>
        <dbReference type="EMBL" id="PPK86578.1"/>
    </source>
</evidence>
<dbReference type="Proteomes" id="UP000237662">
    <property type="component" value="Unassembled WGS sequence"/>
</dbReference>
<keyword evidence="6" id="KW-0092">Biotin</keyword>
<dbReference type="RefSeq" id="WP_104421005.1">
    <property type="nucleotide sequence ID" value="NZ_PTJC01000006.1"/>
</dbReference>
<dbReference type="PROSITE" id="PS50975">
    <property type="entry name" value="ATP_GRASP"/>
    <property type="match status" value="1"/>
</dbReference>
<keyword evidence="11" id="KW-1185">Reference proteome</keyword>
<dbReference type="PROSITE" id="PS00867">
    <property type="entry name" value="CPSASE_2"/>
    <property type="match status" value="1"/>
</dbReference>
<keyword evidence="4 7" id="KW-0067">ATP-binding</keyword>
<dbReference type="GO" id="GO:0005524">
    <property type="term" value="F:ATP binding"/>
    <property type="evidence" value="ECO:0007669"/>
    <property type="project" value="UniProtKB-UniRule"/>
</dbReference>
<dbReference type="Gene3D" id="3.30.470.20">
    <property type="entry name" value="ATP-grasp fold, B domain"/>
    <property type="match status" value="1"/>
</dbReference>
<evidence type="ECO:0000256" key="7">
    <source>
        <dbReference type="PROSITE-ProRule" id="PRU00409"/>
    </source>
</evidence>
<dbReference type="NCBIfam" id="NF006367">
    <property type="entry name" value="PRK08591.1"/>
    <property type="match status" value="1"/>
</dbReference>
<evidence type="ECO:0000259" key="9">
    <source>
        <dbReference type="PROSITE" id="PS50979"/>
    </source>
</evidence>
<dbReference type="FunFam" id="3.30.470.20:FF:000028">
    <property type="entry name" value="Methylcrotonoyl-CoA carboxylase subunit alpha, mitochondrial"/>
    <property type="match status" value="1"/>
</dbReference>
<dbReference type="FunFam" id="3.30.1490.20:FF:000018">
    <property type="entry name" value="Biotin carboxylase"/>
    <property type="match status" value="1"/>
</dbReference>
<dbReference type="InterPro" id="IPR005481">
    <property type="entry name" value="BC-like_N"/>
</dbReference>
<keyword evidence="1" id="KW-0436">Ligase</keyword>
<keyword evidence="3 7" id="KW-0547">Nucleotide-binding</keyword>
<dbReference type="GO" id="GO:0046872">
    <property type="term" value="F:metal ion binding"/>
    <property type="evidence" value="ECO:0007669"/>
    <property type="project" value="UniProtKB-KW"/>
</dbReference>
<dbReference type="InterPro" id="IPR011761">
    <property type="entry name" value="ATP-grasp"/>
</dbReference>
<organism evidence="10 11">
    <name type="scientific">Neolewinella xylanilytica</name>
    <dbReference type="NCBI Taxonomy" id="1514080"/>
    <lineage>
        <taxon>Bacteria</taxon>
        <taxon>Pseudomonadati</taxon>
        <taxon>Bacteroidota</taxon>
        <taxon>Saprospiria</taxon>
        <taxon>Saprospirales</taxon>
        <taxon>Lewinellaceae</taxon>
        <taxon>Neolewinella</taxon>
    </lineage>
</organism>
<comment type="caution">
    <text evidence="10">The sequence shown here is derived from an EMBL/GenBank/DDBJ whole genome shotgun (WGS) entry which is preliminary data.</text>
</comment>
<dbReference type="SUPFAM" id="SSF51246">
    <property type="entry name" value="Rudiment single hybrid motif"/>
    <property type="match status" value="1"/>
</dbReference>
<evidence type="ECO:0000256" key="6">
    <source>
        <dbReference type="ARBA" id="ARBA00023267"/>
    </source>
</evidence>
<keyword evidence="5" id="KW-0460">Magnesium</keyword>
<dbReference type="NCBIfam" id="TIGR00514">
    <property type="entry name" value="accC"/>
    <property type="match status" value="1"/>
</dbReference>
<dbReference type="PANTHER" id="PTHR18866">
    <property type="entry name" value="CARBOXYLASE:PYRUVATE/ACETYL-COA/PROPIONYL-COA CARBOXYLASE"/>
    <property type="match status" value="1"/>
</dbReference>
<proteinExistence type="predicted"/>
<accession>A0A2S6I5Z1</accession>
<dbReference type="InterPro" id="IPR005482">
    <property type="entry name" value="Biotin_COase_C"/>
</dbReference>
<dbReference type="PROSITE" id="PS50979">
    <property type="entry name" value="BC"/>
    <property type="match status" value="1"/>
</dbReference>
<dbReference type="UniPathway" id="UPA00655">
    <property type="reaction ID" value="UER00711"/>
</dbReference>
<dbReference type="SUPFAM" id="SSF52440">
    <property type="entry name" value="PreATP-grasp domain"/>
    <property type="match status" value="1"/>
</dbReference>
<dbReference type="OrthoDB" id="9807469at2"/>
<feature type="domain" description="Biotin carboxylation" evidence="9">
    <location>
        <begin position="1"/>
        <end position="444"/>
    </location>
</feature>
<dbReference type="InterPro" id="IPR050856">
    <property type="entry name" value="Biotin_carboxylase_complex"/>
</dbReference>
<gene>
    <name evidence="10" type="ORF">CLV84_3513</name>
</gene>
<dbReference type="EMBL" id="PTJC01000006">
    <property type="protein sequence ID" value="PPK86578.1"/>
    <property type="molecule type" value="Genomic_DNA"/>
</dbReference>
<name>A0A2S6I5Z1_9BACT</name>
<dbReference type="Pfam" id="PF02785">
    <property type="entry name" value="Biotin_carb_C"/>
    <property type="match status" value="1"/>
</dbReference>
<evidence type="ECO:0000256" key="4">
    <source>
        <dbReference type="ARBA" id="ARBA00022840"/>
    </source>
</evidence>
<dbReference type="GO" id="GO:0016874">
    <property type="term" value="F:ligase activity"/>
    <property type="evidence" value="ECO:0007669"/>
    <property type="project" value="UniProtKB-KW"/>
</dbReference>
<dbReference type="InterPro" id="IPR005479">
    <property type="entry name" value="CPAse_ATP-bd"/>
</dbReference>
<evidence type="ECO:0000256" key="2">
    <source>
        <dbReference type="ARBA" id="ARBA00022723"/>
    </source>
</evidence>
<dbReference type="GO" id="GO:2001295">
    <property type="term" value="P:malonyl-CoA biosynthetic process"/>
    <property type="evidence" value="ECO:0007669"/>
    <property type="project" value="UniProtKB-UniPathway"/>
</dbReference>
<dbReference type="InterPro" id="IPR016185">
    <property type="entry name" value="PreATP-grasp_dom_sf"/>
</dbReference>
<dbReference type="PANTHER" id="PTHR18866:SF33">
    <property type="entry name" value="METHYLCROTONOYL-COA CARBOXYLASE SUBUNIT ALPHA, MITOCHONDRIAL-RELATED"/>
    <property type="match status" value="1"/>
</dbReference>
<dbReference type="InterPro" id="IPR004549">
    <property type="entry name" value="Acetyl_CoA_COase_biotin_COase"/>
</dbReference>
<dbReference type="Pfam" id="PF00289">
    <property type="entry name" value="Biotin_carb_N"/>
    <property type="match status" value="1"/>
</dbReference>
<keyword evidence="2" id="KW-0479">Metal-binding</keyword>
<evidence type="ECO:0000259" key="8">
    <source>
        <dbReference type="PROSITE" id="PS50975"/>
    </source>
</evidence>
<feature type="domain" description="ATP-grasp" evidence="8">
    <location>
        <begin position="119"/>
        <end position="316"/>
    </location>
</feature>
<sequence length="488" mass="53727">MKKLLVANRGEIALRIMRTARKMGIATVAVYSDADRRAPHVRFADEAVHLGPPPSAKSYLDMDKVIAAATSTGADGIHPGYGFLSENAAFARKVDAAGITFIGPRPHAIEVMGNKLAAKETVSHYDIPMVPGLDEAVKDPERAKAVAKQIGFPILIKAAAGGGGKGMRVVESEDQLEEQMDRAISEAESAFGDGSVFIEKYIGSPRHIEIQVLADTHGNCVHLFERDCSIQRRHQKVVEEAPSAAVSPALRRKMGEAAVLVAKSCDYVGAGTVEFLLDADERFYFLEMNTRLQVEHPVTELITGIDLVEQQIRVARGERLAFAQHELTIDGHALELRVYAEDPLNNFLPSIGTLTTYRPPTEGARVDDGFEEGMEVPIHYDPMIAKLITHGTTRAEAIERMLRAIEDYRIEGIDTTLPFGRFVFQSDAFRSGDFDTHYVKQHYTPERIAAADHDITEVAALFAAFVYERDSGKLTVPNPGSPAWQRRH</sequence>
<evidence type="ECO:0000256" key="3">
    <source>
        <dbReference type="ARBA" id="ARBA00022741"/>
    </source>
</evidence>
<dbReference type="AlphaFoldDB" id="A0A2S6I5Z1"/>
<dbReference type="Pfam" id="PF02786">
    <property type="entry name" value="CPSase_L_D2"/>
    <property type="match status" value="1"/>
</dbReference>
<evidence type="ECO:0000256" key="5">
    <source>
        <dbReference type="ARBA" id="ARBA00022842"/>
    </source>
</evidence>
<evidence type="ECO:0000313" key="11">
    <source>
        <dbReference type="Proteomes" id="UP000237662"/>
    </source>
</evidence>
<dbReference type="PROSITE" id="PS00866">
    <property type="entry name" value="CPSASE_1"/>
    <property type="match status" value="1"/>
</dbReference>
<protein>
    <submittedName>
        <fullName evidence="10">Propionyl-CoA carboxylase alpha chain</fullName>
    </submittedName>
</protein>
<dbReference type="SMART" id="SM00878">
    <property type="entry name" value="Biotin_carb_C"/>
    <property type="match status" value="1"/>
</dbReference>
<dbReference type="FunFam" id="3.40.50.20:FF:000010">
    <property type="entry name" value="Propionyl-CoA carboxylase subunit alpha"/>
    <property type="match status" value="1"/>
</dbReference>
<dbReference type="SUPFAM" id="SSF56059">
    <property type="entry name" value="Glutathione synthetase ATP-binding domain-like"/>
    <property type="match status" value="1"/>
</dbReference>
<evidence type="ECO:0000256" key="1">
    <source>
        <dbReference type="ARBA" id="ARBA00022598"/>
    </source>
</evidence>
<dbReference type="InterPro" id="IPR011054">
    <property type="entry name" value="Rudment_hybrid_motif"/>
</dbReference>
<reference evidence="10 11" key="1">
    <citation type="submission" date="2018-02" db="EMBL/GenBank/DDBJ databases">
        <title>Genomic Encyclopedia of Archaeal and Bacterial Type Strains, Phase II (KMG-II): from individual species to whole genera.</title>
        <authorList>
            <person name="Goeker M."/>
        </authorList>
    </citation>
    <scope>NUCLEOTIDE SEQUENCE [LARGE SCALE GENOMIC DNA]</scope>
    <source>
        <strain evidence="10 11">DSM 29526</strain>
    </source>
</reference>
<dbReference type="InterPro" id="IPR011764">
    <property type="entry name" value="Biotin_carboxylation_dom"/>
</dbReference>